<dbReference type="GO" id="GO:0045944">
    <property type="term" value="P:positive regulation of transcription by RNA polymerase II"/>
    <property type="evidence" value="ECO:0007669"/>
    <property type="project" value="TreeGrafter"/>
</dbReference>
<feature type="domain" description="Zn(2)-C6 fungal-type" evidence="4">
    <location>
        <begin position="39"/>
        <end position="67"/>
    </location>
</feature>
<evidence type="ECO:0000256" key="3">
    <source>
        <dbReference type="SAM" id="MobiDB-lite"/>
    </source>
</evidence>
<dbReference type="InterPro" id="IPR021858">
    <property type="entry name" value="Fun_TF"/>
</dbReference>
<reference evidence="5" key="1">
    <citation type="submission" date="2021-10" db="EMBL/GenBank/DDBJ databases">
        <authorList>
            <person name="Piombo E."/>
        </authorList>
    </citation>
    <scope>NUCLEOTIDE SEQUENCE</scope>
</reference>
<dbReference type="CDD" id="cd00067">
    <property type="entry name" value="GAL4"/>
    <property type="match status" value="1"/>
</dbReference>
<dbReference type="Proteomes" id="UP000754883">
    <property type="component" value="Unassembled WGS sequence"/>
</dbReference>
<organism evidence="5 6">
    <name type="scientific">Clonostachys byssicola</name>
    <dbReference type="NCBI Taxonomy" id="160290"/>
    <lineage>
        <taxon>Eukaryota</taxon>
        <taxon>Fungi</taxon>
        <taxon>Dikarya</taxon>
        <taxon>Ascomycota</taxon>
        <taxon>Pezizomycotina</taxon>
        <taxon>Sordariomycetes</taxon>
        <taxon>Hypocreomycetidae</taxon>
        <taxon>Hypocreales</taxon>
        <taxon>Bionectriaceae</taxon>
        <taxon>Clonostachys</taxon>
    </lineage>
</organism>
<evidence type="ECO:0000313" key="5">
    <source>
        <dbReference type="EMBL" id="CAH0003380.1"/>
    </source>
</evidence>
<dbReference type="EMBL" id="CABFNO020001564">
    <property type="protein sequence ID" value="CAH0003380.1"/>
    <property type="molecule type" value="Genomic_DNA"/>
</dbReference>
<evidence type="ECO:0000256" key="1">
    <source>
        <dbReference type="ARBA" id="ARBA00004123"/>
    </source>
</evidence>
<keyword evidence="2" id="KW-0539">Nucleus</keyword>
<dbReference type="OrthoDB" id="3886144at2759"/>
<feature type="region of interest" description="Disordered" evidence="3">
    <location>
        <begin position="675"/>
        <end position="694"/>
    </location>
</feature>
<dbReference type="Pfam" id="PF00172">
    <property type="entry name" value="Zn_clus"/>
    <property type="match status" value="1"/>
</dbReference>
<evidence type="ECO:0000313" key="6">
    <source>
        <dbReference type="Proteomes" id="UP000754883"/>
    </source>
</evidence>
<dbReference type="PANTHER" id="PTHR37534:SF47">
    <property type="entry name" value="ZN(2)-C6 FUNGAL-TYPE DOMAIN-CONTAINING PROTEIN"/>
    <property type="match status" value="1"/>
</dbReference>
<evidence type="ECO:0000256" key="2">
    <source>
        <dbReference type="ARBA" id="ARBA00023242"/>
    </source>
</evidence>
<feature type="region of interest" description="Disordered" evidence="3">
    <location>
        <begin position="95"/>
        <end position="137"/>
    </location>
</feature>
<dbReference type="GO" id="GO:0008270">
    <property type="term" value="F:zinc ion binding"/>
    <property type="evidence" value="ECO:0007669"/>
    <property type="project" value="InterPro"/>
</dbReference>
<gene>
    <name evidence="5" type="ORF">CBYS24578_00014560</name>
</gene>
<feature type="region of interest" description="Disordered" evidence="3">
    <location>
        <begin position="290"/>
        <end position="309"/>
    </location>
</feature>
<evidence type="ECO:0000259" key="4">
    <source>
        <dbReference type="PROSITE" id="PS50048"/>
    </source>
</evidence>
<dbReference type="PROSITE" id="PS50048">
    <property type="entry name" value="ZN2_CY6_FUNGAL_2"/>
    <property type="match status" value="1"/>
</dbReference>
<dbReference type="InterPro" id="IPR001138">
    <property type="entry name" value="Zn2Cys6_DnaBD"/>
</dbReference>
<feature type="compositionally biased region" description="Basic and acidic residues" evidence="3">
    <location>
        <begin position="238"/>
        <end position="251"/>
    </location>
</feature>
<feature type="region of interest" description="Disordered" evidence="3">
    <location>
        <begin position="1"/>
        <end position="40"/>
    </location>
</feature>
<dbReference type="Pfam" id="PF11951">
    <property type="entry name" value="Fungal_trans_2"/>
    <property type="match status" value="1"/>
</dbReference>
<feature type="region of interest" description="Disordered" evidence="3">
    <location>
        <begin position="238"/>
        <end position="276"/>
    </location>
</feature>
<dbReference type="InterPro" id="IPR036864">
    <property type="entry name" value="Zn2-C6_fun-type_DNA-bd_sf"/>
</dbReference>
<proteinExistence type="predicted"/>
<dbReference type="GO" id="GO:0000976">
    <property type="term" value="F:transcription cis-regulatory region binding"/>
    <property type="evidence" value="ECO:0007669"/>
    <property type="project" value="TreeGrafter"/>
</dbReference>
<dbReference type="PROSITE" id="PS00463">
    <property type="entry name" value="ZN2_CY6_FUNGAL_1"/>
    <property type="match status" value="1"/>
</dbReference>
<dbReference type="Gene3D" id="4.10.240.10">
    <property type="entry name" value="Zn(2)-C6 fungal-type DNA-binding domain"/>
    <property type="match status" value="1"/>
</dbReference>
<protein>
    <recommendedName>
        <fullName evidence="4">Zn(2)-C6 fungal-type domain-containing protein</fullName>
    </recommendedName>
</protein>
<dbReference type="SUPFAM" id="SSF57701">
    <property type="entry name" value="Zn2/Cys6 DNA-binding domain"/>
    <property type="match status" value="1"/>
</dbReference>
<feature type="compositionally biased region" description="Low complexity" evidence="3">
    <location>
        <begin position="107"/>
        <end position="122"/>
    </location>
</feature>
<dbReference type="SMART" id="SM00066">
    <property type="entry name" value="GAL4"/>
    <property type="match status" value="1"/>
</dbReference>
<sequence length="781" mass="86249">MATAGETRPCSSQGAKELSGEASRQDPGTTRGSRKSRTGCSVCKQKRRKCDETRPGCLRCRYHNIECPGYDQGIKWRPVNVPAVVRKQPNVLVMSKYPSADRGNVDSSSSISRRTTTQARTTAGGEQPKDQSQQDIGSSNFRLQQPHQQPGPWSLHSSTISPWLDVNVPQALAAMESGSSDSNVMTSHFVLDNLNVDSFPVSQGAPFDLDVFINPPFEQHPWEVDLQHLSYLAYKDDSNSGKLVSDSRDTPSGDGHSIAGSLPDSQLGPARAQADGHDYLPRPFLESCSPSHAVAQPATPPPQHALPNDKTSDIIRLFEQHTSRSLSISDDPAKNSWLTDIWPLSSIYAPLYHALAAMTCLHGPSSSELSSLGTRHLECASNSLHAPIIDGERSEALRADIAKIISLAYLSLWDPQSSGTGLSYLAEARTLVKQAAAQHSDTQVLAEKLKPLRMLIHAVLYLDVMSRFGVSNVLHPSHEGFTELLNLASLTQSEPEQHIESLVGFAPTLFSLLSRLADLVAQVRRGGGKRSSLDQISKATDLRAAFERWTPDVDVDRWSDGRALLTNTIQTTEAYRWAALLLVRQAVPEIPWAQSQADLAHMSLSYLATIQSESSTTVAHTFPLLVAGVEAVDQDNKNWIRAKWRYMSETVNMSHSARFLDITEEVWQRREEFEQRKGYDSRGQGGPGSTQDDAVNQRLANLNTTDSNGRRNQYLNPSQHIHSTSTNFPDSLAFKKGIDPLTRSGLTEYTVRGSLHFLTVMNDWKWEQFITRNEGLTLAKQ</sequence>
<comment type="caution">
    <text evidence="5">The sequence shown here is derived from an EMBL/GenBank/DDBJ whole genome shotgun (WGS) entry which is preliminary data.</text>
</comment>
<keyword evidence="6" id="KW-1185">Reference proteome</keyword>
<dbReference type="GO" id="GO:0005634">
    <property type="term" value="C:nucleus"/>
    <property type="evidence" value="ECO:0007669"/>
    <property type="project" value="UniProtKB-SubCell"/>
</dbReference>
<comment type="subcellular location">
    <subcellularLocation>
        <location evidence="1">Nucleus</location>
    </subcellularLocation>
</comment>
<accession>A0A9N9UXW3</accession>
<dbReference type="PANTHER" id="PTHR37534">
    <property type="entry name" value="TRANSCRIPTIONAL ACTIVATOR PROTEIN UGA3"/>
    <property type="match status" value="1"/>
</dbReference>
<dbReference type="GO" id="GO:0000981">
    <property type="term" value="F:DNA-binding transcription factor activity, RNA polymerase II-specific"/>
    <property type="evidence" value="ECO:0007669"/>
    <property type="project" value="InterPro"/>
</dbReference>
<name>A0A9N9UXW3_9HYPO</name>
<dbReference type="AlphaFoldDB" id="A0A9N9UXW3"/>